<dbReference type="SUPFAM" id="SSF161084">
    <property type="entry name" value="MAPEG domain-like"/>
    <property type="match status" value="1"/>
</dbReference>
<evidence type="ECO:0000313" key="2">
    <source>
        <dbReference type="Proteomes" id="UP000013827"/>
    </source>
</evidence>
<name>A0A0D3JU93_EMIH1</name>
<dbReference type="PaxDb" id="2903-EOD27078"/>
<dbReference type="KEGG" id="ehx:EMIHUDRAFT_434940"/>
<dbReference type="InterPro" id="IPR023352">
    <property type="entry name" value="MAPEG-like_dom_sf"/>
</dbReference>
<dbReference type="HOGENOM" id="CLU_2065896_0_0_1"/>
<evidence type="ECO:0000313" key="1">
    <source>
        <dbReference type="EnsemblProtists" id="EOD27078"/>
    </source>
</evidence>
<dbReference type="GeneID" id="17272624"/>
<dbReference type="RefSeq" id="XP_005779507.1">
    <property type="nucleotide sequence ID" value="XM_005779450.1"/>
</dbReference>
<proteinExistence type="predicted"/>
<dbReference type="Proteomes" id="UP000013827">
    <property type="component" value="Unassembled WGS sequence"/>
</dbReference>
<accession>A0A0D3JU93</accession>
<reference evidence="1" key="2">
    <citation type="submission" date="2024-10" db="UniProtKB">
        <authorList>
            <consortium name="EnsemblProtists"/>
        </authorList>
    </citation>
    <scope>IDENTIFICATION</scope>
</reference>
<dbReference type="EnsemblProtists" id="EOD27078">
    <property type="protein sequence ID" value="EOD27078"/>
    <property type="gene ID" value="EMIHUDRAFT_434940"/>
</dbReference>
<organism evidence="1 2">
    <name type="scientific">Emiliania huxleyi (strain CCMP1516)</name>
    <dbReference type="NCBI Taxonomy" id="280463"/>
    <lineage>
        <taxon>Eukaryota</taxon>
        <taxon>Haptista</taxon>
        <taxon>Haptophyta</taxon>
        <taxon>Prymnesiophyceae</taxon>
        <taxon>Isochrysidales</taxon>
        <taxon>Noelaerhabdaceae</taxon>
        <taxon>Emiliania</taxon>
    </lineage>
</organism>
<reference evidence="2" key="1">
    <citation type="journal article" date="2013" name="Nature">
        <title>Pan genome of the phytoplankton Emiliania underpins its global distribution.</title>
        <authorList>
            <person name="Read B.A."/>
            <person name="Kegel J."/>
            <person name="Klute M.J."/>
            <person name="Kuo A."/>
            <person name="Lefebvre S.C."/>
            <person name="Maumus F."/>
            <person name="Mayer C."/>
            <person name="Miller J."/>
            <person name="Monier A."/>
            <person name="Salamov A."/>
            <person name="Young J."/>
            <person name="Aguilar M."/>
            <person name="Claverie J.M."/>
            <person name="Frickenhaus S."/>
            <person name="Gonzalez K."/>
            <person name="Herman E.K."/>
            <person name="Lin Y.C."/>
            <person name="Napier J."/>
            <person name="Ogata H."/>
            <person name="Sarno A.F."/>
            <person name="Shmutz J."/>
            <person name="Schroeder D."/>
            <person name="de Vargas C."/>
            <person name="Verret F."/>
            <person name="von Dassow P."/>
            <person name="Valentin K."/>
            <person name="Van de Peer Y."/>
            <person name="Wheeler G."/>
            <person name="Dacks J.B."/>
            <person name="Delwiche C.F."/>
            <person name="Dyhrman S.T."/>
            <person name="Glockner G."/>
            <person name="John U."/>
            <person name="Richards T."/>
            <person name="Worden A.Z."/>
            <person name="Zhang X."/>
            <person name="Grigoriev I.V."/>
            <person name="Allen A.E."/>
            <person name="Bidle K."/>
            <person name="Borodovsky M."/>
            <person name="Bowler C."/>
            <person name="Brownlee C."/>
            <person name="Cock J.M."/>
            <person name="Elias M."/>
            <person name="Gladyshev V.N."/>
            <person name="Groth M."/>
            <person name="Guda C."/>
            <person name="Hadaegh A."/>
            <person name="Iglesias-Rodriguez M.D."/>
            <person name="Jenkins J."/>
            <person name="Jones B.M."/>
            <person name="Lawson T."/>
            <person name="Leese F."/>
            <person name="Lindquist E."/>
            <person name="Lobanov A."/>
            <person name="Lomsadze A."/>
            <person name="Malik S.B."/>
            <person name="Marsh M.E."/>
            <person name="Mackinder L."/>
            <person name="Mock T."/>
            <person name="Mueller-Roeber B."/>
            <person name="Pagarete A."/>
            <person name="Parker M."/>
            <person name="Probert I."/>
            <person name="Quesneville H."/>
            <person name="Raines C."/>
            <person name="Rensing S.A."/>
            <person name="Riano-Pachon D.M."/>
            <person name="Richier S."/>
            <person name="Rokitta S."/>
            <person name="Shiraiwa Y."/>
            <person name="Soanes D.M."/>
            <person name="van der Giezen M."/>
            <person name="Wahlund T.M."/>
            <person name="Williams B."/>
            <person name="Wilson W."/>
            <person name="Wolfe G."/>
            <person name="Wurch L.L."/>
        </authorList>
    </citation>
    <scope>NUCLEOTIDE SEQUENCE</scope>
</reference>
<sequence length="119" mass="12643">MASALRPGVLACGILANTYVAKLYMSFGIRISGKIGTDEGANASKAQLNEAEYSGPFLAALLYLSAKGVECSYGGVIALLGQVVYTWSRIFGLPIFPIGALTRYIALPMLITSIYKTLD</sequence>
<protein>
    <submittedName>
        <fullName evidence="1">Uncharacterized protein</fullName>
    </submittedName>
</protein>
<keyword evidence="2" id="KW-1185">Reference proteome</keyword>
<dbReference type="AlphaFoldDB" id="A0A0D3JU93"/>